<accession>A0A3M2M5C2</accession>
<reference evidence="1 2" key="1">
    <citation type="submission" date="2018-10" db="EMBL/GenBank/DDBJ databases">
        <title>Isolation from soil.</title>
        <authorList>
            <person name="Hu J."/>
        </authorList>
    </citation>
    <scope>NUCLEOTIDE SEQUENCE [LARGE SCALE GENOMIC DNA]</scope>
    <source>
        <strain evidence="1 2">NEAU-Ht49</strain>
    </source>
</reference>
<proteinExistence type="predicted"/>
<dbReference type="SUPFAM" id="SSF48371">
    <property type="entry name" value="ARM repeat"/>
    <property type="match status" value="2"/>
</dbReference>
<dbReference type="OrthoDB" id="292843at2"/>
<evidence type="ECO:0000313" key="1">
    <source>
        <dbReference type="EMBL" id="RMI42318.1"/>
    </source>
</evidence>
<dbReference type="SMART" id="SM00567">
    <property type="entry name" value="EZ_HEAT"/>
    <property type="match status" value="4"/>
</dbReference>
<dbReference type="AlphaFoldDB" id="A0A3M2M5C2"/>
<dbReference type="Pfam" id="PF13646">
    <property type="entry name" value="HEAT_2"/>
    <property type="match status" value="1"/>
</dbReference>
<evidence type="ECO:0000313" key="2">
    <source>
        <dbReference type="Proteomes" id="UP000282674"/>
    </source>
</evidence>
<dbReference type="InterPro" id="IPR004155">
    <property type="entry name" value="PBS_lyase_HEAT"/>
</dbReference>
<dbReference type="Gene3D" id="1.25.10.10">
    <property type="entry name" value="Leucine-rich Repeat Variant"/>
    <property type="match status" value="2"/>
</dbReference>
<dbReference type="EMBL" id="RFFG01000034">
    <property type="protein sequence ID" value="RMI42318.1"/>
    <property type="molecule type" value="Genomic_DNA"/>
</dbReference>
<dbReference type="RefSeq" id="WP_122195962.1">
    <property type="nucleotide sequence ID" value="NZ_JBHSKC010000017.1"/>
</dbReference>
<dbReference type="Proteomes" id="UP000282674">
    <property type="component" value="Unassembled WGS sequence"/>
</dbReference>
<gene>
    <name evidence="1" type="ORF">EBO15_20145</name>
</gene>
<dbReference type="InterPro" id="IPR011989">
    <property type="entry name" value="ARM-like"/>
</dbReference>
<dbReference type="Pfam" id="PF03130">
    <property type="entry name" value="HEAT_PBS"/>
    <property type="match status" value="1"/>
</dbReference>
<sequence length="643" mass="69801">MPADPDAIDWSSLVHADGSAEDVPALLSALRSSDADERNEAISDFYLKLFPFGRVFDSTAASLPFLLEHAEDVTAPGRDWVVPILVEIGEESAEGCAGAHGPDAAEVEALVILREHAGVFVELTSAPDSRLRQAAFRGVALFLDDPAQAAAVLRSRLPDADASIERRLLVEAMASLALRTPAVSEQARAWLDQVASDDDADLETRLAAAVQRVRCTPAQIGEDAVPAAIDLLRRMKPYDARLLHTIHDTLDGRTPQRTALITEYLSDPHPRARRDALRMSKELMCSWRGDHTGLISRVADRLDDRHLAVSADAAAVLHSCHALIGPVRETLAAYVAAQRTSHGPGVWAAPQWHLRWAHQEAVCALARRGDLRALPSLLVALDSGVDDWRAVEVAGCLPEGGDQLVPRLIPLLDQVTAAARPHDRTSFYAMLSALAVFGDEAALPALIRALDTAMDGAAHAVLRALGSFGPAASGVLDRIRPLTTESDIHVRRAAIAALWSIGRDLDEALPLLQGLLDEPFDFAVAEAADILGQIGPPAAVAVPRLRELLTHSWLGARFASALWEIGGPPETRAVLDTLLHGWVNDPETTDKVVTCLDRMGTAAESVLPRLRDELRRTRRCENWSVDNDERLQRQYRAIIERLS</sequence>
<name>A0A3M2M5C2_9ACTN</name>
<dbReference type="InterPro" id="IPR016024">
    <property type="entry name" value="ARM-type_fold"/>
</dbReference>
<comment type="caution">
    <text evidence="1">The sequence shown here is derived from an EMBL/GenBank/DDBJ whole genome shotgun (WGS) entry which is preliminary data.</text>
</comment>
<organism evidence="1 2">
    <name type="scientific">Actinomadura harenae</name>
    <dbReference type="NCBI Taxonomy" id="2483351"/>
    <lineage>
        <taxon>Bacteria</taxon>
        <taxon>Bacillati</taxon>
        <taxon>Actinomycetota</taxon>
        <taxon>Actinomycetes</taxon>
        <taxon>Streptosporangiales</taxon>
        <taxon>Thermomonosporaceae</taxon>
        <taxon>Actinomadura</taxon>
    </lineage>
</organism>
<protein>
    <submittedName>
        <fullName evidence="1">HEAT repeat domain-containing protein</fullName>
    </submittedName>
</protein>
<keyword evidence="2" id="KW-1185">Reference proteome</keyword>